<dbReference type="AlphaFoldDB" id="A0A0U5AU11"/>
<proteinExistence type="predicted"/>
<protein>
    <submittedName>
        <fullName evidence="1">Uncharacterized protein</fullName>
    </submittedName>
</protein>
<dbReference type="EMBL" id="AP017312">
    <property type="protein sequence ID" value="BAU27242.1"/>
    <property type="molecule type" value="Genomic_DNA"/>
</dbReference>
<keyword evidence="2" id="KW-1185">Reference proteome</keyword>
<sequence>MDEQKPSDKNADFTRSIADLLVTDALNRRGIRLNREIPDKQKEQLKRMVESLQTQVNDFLAKEKEAKNDTN</sequence>
<gene>
    <name evidence="1" type="ORF">CB4_01411</name>
</gene>
<dbReference type="Proteomes" id="UP000217696">
    <property type="component" value="Chromosome"/>
</dbReference>
<dbReference type="RefSeq" id="WP_096464418.1">
    <property type="nucleotide sequence ID" value="NZ_AP017312.1"/>
</dbReference>
<accession>A0A0U5AU11</accession>
<name>A0A0U5AU11_9BACL</name>
<evidence type="ECO:0000313" key="1">
    <source>
        <dbReference type="EMBL" id="BAU27242.1"/>
    </source>
</evidence>
<reference evidence="1 2" key="1">
    <citation type="submission" date="2015-12" db="EMBL/GenBank/DDBJ databases">
        <title>Genome sequence of Aneurinibacillus soli.</title>
        <authorList>
            <person name="Lee J.S."/>
            <person name="Lee K.C."/>
            <person name="Kim K.K."/>
            <person name="Lee B.W."/>
        </authorList>
    </citation>
    <scope>NUCLEOTIDE SEQUENCE [LARGE SCALE GENOMIC DNA]</scope>
    <source>
        <strain evidence="1 2">CB4</strain>
    </source>
</reference>
<dbReference type="KEGG" id="asoc:CB4_01411"/>
<organism evidence="1 2">
    <name type="scientific">Aneurinibacillus soli</name>
    <dbReference type="NCBI Taxonomy" id="1500254"/>
    <lineage>
        <taxon>Bacteria</taxon>
        <taxon>Bacillati</taxon>
        <taxon>Bacillota</taxon>
        <taxon>Bacilli</taxon>
        <taxon>Bacillales</taxon>
        <taxon>Paenibacillaceae</taxon>
        <taxon>Aneurinibacillus group</taxon>
        <taxon>Aneurinibacillus</taxon>
    </lineage>
</organism>
<evidence type="ECO:0000313" key="2">
    <source>
        <dbReference type="Proteomes" id="UP000217696"/>
    </source>
</evidence>